<sequence length="168" mass="17086">MSARPPQSTNPNKAFLRCDGTLNLLSCSRSGAGAERRRRRGDAAARPSCGGRASGGPRGRSAATAPGGGGPVLAEEEEEERRSGSKPAQCRPPGLAAWRPSGLEASAEARACGPACTEGSPAAAGLPARPRAHKRASPRSCQGLHVEPEQSPGMLHGVVSKITTAGFG</sequence>
<evidence type="ECO:0000313" key="2">
    <source>
        <dbReference type="EMBL" id="CAK0895812.1"/>
    </source>
</evidence>
<feature type="non-terminal residue" evidence="2">
    <location>
        <position position="168"/>
    </location>
</feature>
<name>A0ABN9X8M8_9DINO</name>
<gene>
    <name evidence="2" type="ORF">PCOR1329_LOCUS74446</name>
</gene>
<comment type="caution">
    <text evidence="2">The sequence shown here is derived from an EMBL/GenBank/DDBJ whole genome shotgun (WGS) entry which is preliminary data.</text>
</comment>
<dbReference type="EMBL" id="CAUYUJ010020092">
    <property type="protein sequence ID" value="CAK0895812.1"/>
    <property type="molecule type" value="Genomic_DNA"/>
</dbReference>
<proteinExistence type="predicted"/>
<dbReference type="Proteomes" id="UP001189429">
    <property type="component" value="Unassembled WGS sequence"/>
</dbReference>
<reference evidence="2" key="1">
    <citation type="submission" date="2023-10" db="EMBL/GenBank/DDBJ databases">
        <authorList>
            <person name="Chen Y."/>
            <person name="Shah S."/>
            <person name="Dougan E. K."/>
            <person name="Thang M."/>
            <person name="Chan C."/>
        </authorList>
    </citation>
    <scope>NUCLEOTIDE SEQUENCE [LARGE SCALE GENOMIC DNA]</scope>
</reference>
<evidence type="ECO:0000313" key="3">
    <source>
        <dbReference type="Proteomes" id="UP001189429"/>
    </source>
</evidence>
<evidence type="ECO:0000256" key="1">
    <source>
        <dbReference type="SAM" id="MobiDB-lite"/>
    </source>
</evidence>
<protein>
    <submittedName>
        <fullName evidence="2">Uncharacterized protein</fullName>
    </submittedName>
</protein>
<feature type="region of interest" description="Disordered" evidence="1">
    <location>
        <begin position="29"/>
        <end position="154"/>
    </location>
</feature>
<keyword evidence="3" id="KW-1185">Reference proteome</keyword>
<organism evidence="2 3">
    <name type="scientific">Prorocentrum cordatum</name>
    <dbReference type="NCBI Taxonomy" id="2364126"/>
    <lineage>
        <taxon>Eukaryota</taxon>
        <taxon>Sar</taxon>
        <taxon>Alveolata</taxon>
        <taxon>Dinophyceae</taxon>
        <taxon>Prorocentrales</taxon>
        <taxon>Prorocentraceae</taxon>
        <taxon>Prorocentrum</taxon>
    </lineage>
</organism>
<accession>A0ABN9X8M8</accession>